<dbReference type="CDD" id="cd00118">
    <property type="entry name" value="LysM"/>
    <property type="match status" value="1"/>
</dbReference>
<evidence type="ECO:0000256" key="6">
    <source>
        <dbReference type="RuleBase" id="RU368091"/>
    </source>
</evidence>
<keyword evidence="10" id="KW-1185">Reference proteome</keyword>
<dbReference type="Gene3D" id="1.10.1370.20">
    <property type="entry name" value="Oligoendopeptidase f, C-terminal domain"/>
    <property type="match status" value="1"/>
</dbReference>
<dbReference type="Pfam" id="PF01432">
    <property type="entry name" value="Peptidase_M3"/>
    <property type="match status" value="1"/>
</dbReference>
<dbReference type="Pfam" id="PF08439">
    <property type="entry name" value="Peptidase_M3_N"/>
    <property type="match status" value="1"/>
</dbReference>
<dbReference type="KEGG" id="vpy:HZI73_09800"/>
<dbReference type="InterPro" id="IPR001567">
    <property type="entry name" value="Pept_M3A_M3B_dom"/>
</dbReference>
<dbReference type="InterPro" id="IPR036779">
    <property type="entry name" value="LysM_dom_sf"/>
</dbReference>
<gene>
    <name evidence="9" type="primary">pepF</name>
    <name evidence="9" type="ORF">HZI73_09800</name>
</gene>
<dbReference type="Gene3D" id="1.20.140.70">
    <property type="entry name" value="Oligopeptidase f, N-terminal domain"/>
    <property type="match status" value="1"/>
</dbReference>
<keyword evidence="7" id="KW-0732">Signal</keyword>
<organism evidence="9 10">
    <name type="scientific">Vallitalea pronyensis</name>
    <dbReference type="NCBI Taxonomy" id="1348613"/>
    <lineage>
        <taxon>Bacteria</taxon>
        <taxon>Bacillati</taxon>
        <taxon>Bacillota</taxon>
        <taxon>Clostridia</taxon>
        <taxon>Lachnospirales</taxon>
        <taxon>Vallitaleaceae</taxon>
        <taxon>Vallitalea</taxon>
    </lineage>
</organism>
<feature type="signal peptide" evidence="7">
    <location>
        <begin position="1"/>
        <end position="27"/>
    </location>
</feature>
<dbReference type="AlphaFoldDB" id="A0A8J8MJ15"/>
<dbReference type="SUPFAM" id="SSF55486">
    <property type="entry name" value="Metalloproteases ('zincins'), catalytic domain"/>
    <property type="match status" value="1"/>
</dbReference>
<dbReference type="CDD" id="cd09608">
    <property type="entry name" value="M3B_PepF"/>
    <property type="match status" value="1"/>
</dbReference>
<evidence type="ECO:0000256" key="3">
    <source>
        <dbReference type="ARBA" id="ARBA00022801"/>
    </source>
</evidence>
<dbReference type="GO" id="GO:0046872">
    <property type="term" value="F:metal ion binding"/>
    <property type="evidence" value="ECO:0007669"/>
    <property type="project" value="UniProtKB-UniRule"/>
</dbReference>
<evidence type="ECO:0000256" key="1">
    <source>
        <dbReference type="ARBA" id="ARBA00022670"/>
    </source>
</evidence>
<name>A0A8J8MJ15_9FIRM</name>
<dbReference type="GO" id="GO:0006518">
    <property type="term" value="P:peptide metabolic process"/>
    <property type="evidence" value="ECO:0007669"/>
    <property type="project" value="TreeGrafter"/>
</dbReference>
<dbReference type="EMBL" id="CP058649">
    <property type="protein sequence ID" value="QUI22575.1"/>
    <property type="molecule type" value="Genomic_DNA"/>
</dbReference>
<dbReference type="NCBIfam" id="TIGR00181">
    <property type="entry name" value="pepF"/>
    <property type="match status" value="1"/>
</dbReference>
<dbReference type="Proteomes" id="UP000683246">
    <property type="component" value="Chromosome"/>
</dbReference>
<evidence type="ECO:0000313" key="10">
    <source>
        <dbReference type="Proteomes" id="UP000683246"/>
    </source>
</evidence>
<dbReference type="Gene3D" id="3.10.350.10">
    <property type="entry name" value="LysM domain"/>
    <property type="match status" value="1"/>
</dbReference>
<keyword evidence="3 6" id="KW-0378">Hydrolase</keyword>
<evidence type="ECO:0000313" key="9">
    <source>
        <dbReference type="EMBL" id="QUI22575.1"/>
    </source>
</evidence>
<dbReference type="InterPro" id="IPR042088">
    <property type="entry name" value="OligoPept_F_C"/>
</dbReference>
<dbReference type="PROSITE" id="PS51782">
    <property type="entry name" value="LYSM"/>
    <property type="match status" value="1"/>
</dbReference>
<accession>A0A8J8MJ15</accession>
<comment type="similarity">
    <text evidence="6">Belongs to the peptidase M3B family.</text>
</comment>
<reference evidence="9" key="1">
    <citation type="submission" date="2020-07" db="EMBL/GenBank/DDBJ databases">
        <title>Vallitalea pronyensis genome.</title>
        <authorList>
            <person name="Postec A."/>
        </authorList>
    </citation>
    <scope>NUCLEOTIDE SEQUENCE</scope>
    <source>
        <strain evidence="9">FatNI3</strain>
    </source>
</reference>
<proteinExistence type="inferred from homology"/>
<dbReference type="RefSeq" id="WP_212698065.1">
    <property type="nucleotide sequence ID" value="NZ_CP058649.1"/>
</dbReference>
<keyword evidence="5 6" id="KW-0482">Metalloprotease</keyword>
<evidence type="ECO:0000256" key="5">
    <source>
        <dbReference type="ARBA" id="ARBA00023049"/>
    </source>
</evidence>
<dbReference type="Gene3D" id="1.10.287.830">
    <property type="entry name" value="putative peptidase helix hairpin domain like"/>
    <property type="match status" value="1"/>
</dbReference>
<keyword evidence="4 6" id="KW-0862">Zinc</keyword>
<evidence type="ECO:0000256" key="2">
    <source>
        <dbReference type="ARBA" id="ARBA00022723"/>
    </source>
</evidence>
<dbReference type="Pfam" id="PF01476">
    <property type="entry name" value="LysM"/>
    <property type="match status" value="1"/>
</dbReference>
<dbReference type="PANTHER" id="PTHR11804:SF84">
    <property type="entry name" value="SACCHAROLYSIN"/>
    <property type="match status" value="1"/>
</dbReference>
<dbReference type="InterPro" id="IPR004438">
    <property type="entry name" value="Peptidase_M3B"/>
</dbReference>
<dbReference type="InterPro" id="IPR045090">
    <property type="entry name" value="Pept_M3A_M3B"/>
</dbReference>
<feature type="chain" id="PRO_5038494734" description="Oligopeptidase F" evidence="7">
    <location>
        <begin position="28"/>
        <end position="711"/>
    </location>
</feature>
<protein>
    <recommendedName>
        <fullName evidence="6">Oligopeptidase F</fullName>
        <ecNumber evidence="6">3.4.24.-</ecNumber>
    </recommendedName>
</protein>
<evidence type="ECO:0000256" key="4">
    <source>
        <dbReference type="ARBA" id="ARBA00022833"/>
    </source>
</evidence>
<feature type="domain" description="LysM" evidence="8">
    <location>
        <begin position="664"/>
        <end position="708"/>
    </location>
</feature>
<comment type="cofactor">
    <cofactor evidence="6">
        <name>Zn(2+)</name>
        <dbReference type="ChEBI" id="CHEBI:29105"/>
    </cofactor>
    <text evidence="6">Binds 1 zinc ion.</text>
</comment>
<comment type="function">
    <text evidence="6">Has oligopeptidase activity and degrades a variety of small bioactive peptides.</text>
</comment>
<dbReference type="SUPFAM" id="SSF54106">
    <property type="entry name" value="LysM domain"/>
    <property type="match status" value="1"/>
</dbReference>
<dbReference type="PANTHER" id="PTHR11804">
    <property type="entry name" value="PROTEASE M3 THIMET OLIGOPEPTIDASE-RELATED"/>
    <property type="match status" value="1"/>
</dbReference>
<dbReference type="EC" id="3.4.24.-" evidence="6"/>
<keyword evidence="1 6" id="KW-0645">Protease</keyword>
<dbReference type="InterPro" id="IPR013647">
    <property type="entry name" value="OligopepF_N_dom"/>
</dbReference>
<dbReference type="GO" id="GO:0006508">
    <property type="term" value="P:proteolysis"/>
    <property type="evidence" value="ECO:0007669"/>
    <property type="project" value="UniProtKB-KW"/>
</dbReference>
<dbReference type="GO" id="GO:0004222">
    <property type="term" value="F:metalloendopeptidase activity"/>
    <property type="evidence" value="ECO:0007669"/>
    <property type="project" value="UniProtKB-UniRule"/>
</dbReference>
<dbReference type="SMART" id="SM00257">
    <property type="entry name" value="LysM"/>
    <property type="match status" value="1"/>
</dbReference>
<sequence>MKSRKRVSIITALTLVFVLCIQTFTYATEDIVKRSDAEDKYKWDLTEFYATRADFEADMDKLENEYIPQLASFKGKLNTAEELAAYLETDIAASLILEKGYVYANLSLDLNQTDSNASEMSAIAGRIYSEYVQAISYVEPELLALKDETLTSILNDDAMAPYKMYLDKLIKKKEHVLSDKEESIISSFTEVLDAPRSIFDKVLYGDYVKPIIQDADGKDIELSSGAYGHILDNSPDRDLRKRAYEARWKSYDSFNNVLAEIYMTEVKANVATAKVKGYNSAIDAALSSEFIPNTVYNQLVDAVNANLEPLHQYYQMRKDASGYEELHGYDTSIPLVDNYNMEFTYDEACDLIEKALAPLGEKYVNDFKDGIASRWVDAFEDDNKYTGGYQWGAYGLHPFILMNYNNSLDSVLTLAHEMGHALNSKYSDAEQNFVNASYPIFTAEVASITNEFLVMDYLINHAKDDKEKLFLLNKQIENIRGTMYVQVMFSEFEKTIHEKVEAGEPVSKDTLNNLWLELLKKYFGEAYITDDIAKIGWSRIPHFYMNFYVYKYATSMAAAYQIVNDITSEKEGSVEQYLDFLAAGGSDYPLEVLKATGVDMTSSKPVDATLSYFNGLVEDMDGLLKKVNADKPAVEPVKEVTVEDKPVEETSVDNEPVKKPGKVKTYIVKANDVLWKIAEKFSTTWEKIAELNELKDPNTIHEGMELVVPSN</sequence>
<evidence type="ECO:0000259" key="8">
    <source>
        <dbReference type="PROSITE" id="PS51782"/>
    </source>
</evidence>
<evidence type="ECO:0000256" key="7">
    <source>
        <dbReference type="SAM" id="SignalP"/>
    </source>
</evidence>
<keyword evidence="2 6" id="KW-0479">Metal-binding</keyword>
<dbReference type="InterPro" id="IPR018392">
    <property type="entry name" value="LysM"/>
</dbReference>